<keyword evidence="1" id="KW-0472">Membrane</keyword>
<dbReference type="AlphaFoldDB" id="A0A545V738"/>
<protein>
    <submittedName>
        <fullName evidence="3">Uncharacterized protein</fullName>
    </submittedName>
</protein>
<proteinExistence type="predicted"/>
<feature type="chain" id="PRO_5021699487" evidence="2">
    <location>
        <begin position="22"/>
        <end position="142"/>
    </location>
</feature>
<evidence type="ECO:0000256" key="2">
    <source>
        <dbReference type="SAM" id="SignalP"/>
    </source>
</evidence>
<feature type="transmembrane region" description="Helical" evidence="1">
    <location>
        <begin position="111"/>
        <end position="132"/>
    </location>
</feature>
<feature type="transmembrane region" description="Helical" evidence="1">
    <location>
        <begin position="79"/>
        <end position="99"/>
    </location>
</feature>
<feature type="signal peptide" evidence="2">
    <location>
        <begin position="1"/>
        <end position="21"/>
    </location>
</feature>
<feature type="transmembrane region" description="Helical" evidence="1">
    <location>
        <begin position="39"/>
        <end position="58"/>
    </location>
</feature>
<organism evidence="3 4">
    <name type="scientific">Cordyceps javanica</name>
    <dbReference type="NCBI Taxonomy" id="43265"/>
    <lineage>
        <taxon>Eukaryota</taxon>
        <taxon>Fungi</taxon>
        <taxon>Dikarya</taxon>
        <taxon>Ascomycota</taxon>
        <taxon>Pezizomycotina</taxon>
        <taxon>Sordariomycetes</taxon>
        <taxon>Hypocreomycetidae</taxon>
        <taxon>Hypocreales</taxon>
        <taxon>Cordycipitaceae</taxon>
        <taxon>Cordyceps</taxon>
    </lineage>
</organism>
<dbReference type="EMBL" id="SPUK01000004">
    <property type="protein sequence ID" value="TQV97532.1"/>
    <property type="molecule type" value="Genomic_DNA"/>
</dbReference>
<evidence type="ECO:0000313" key="4">
    <source>
        <dbReference type="Proteomes" id="UP000315783"/>
    </source>
</evidence>
<gene>
    <name evidence="3" type="ORF">IF1G_03275</name>
</gene>
<comment type="caution">
    <text evidence="3">The sequence shown here is derived from an EMBL/GenBank/DDBJ whole genome shotgun (WGS) entry which is preliminary data.</text>
</comment>
<evidence type="ECO:0000313" key="3">
    <source>
        <dbReference type="EMBL" id="TQV97532.1"/>
    </source>
</evidence>
<dbReference type="Proteomes" id="UP000315783">
    <property type="component" value="Unassembled WGS sequence"/>
</dbReference>
<keyword evidence="2" id="KW-0732">Signal</keyword>
<keyword evidence="1" id="KW-1133">Transmembrane helix</keyword>
<sequence>MSCPLFSSLIFLFSLPVPCTASSAPLCGPVSLICTLQRAVVPALLSLLPCLYLLLITLSPDPESSPHLSSISNLSFCFARVHIHGFAMPNCSVFLMLFRPVLCTPYIYTRLLPPFVTRLSILLVAISTGSMVPSRHPCFPLY</sequence>
<keyword evidence="1" id="KW-0812">Transmembrane</keyword>
<reference evidence="3 4" key="1">
    <citation type="journal article" date="2019" name="Appl. Microbiol. Biotechnol.">
        <title>Genome sequence of Isaria javanica and comparative genome analysis insights into family S53 peptidase evolution in fungal entomopathogens.</title>
        <authorList>
            <person name="Lin R."/>
            <person name="Zhang X."/>
            <person name="Xin B."/>
            <person name="Zou M."/>
            <person name="Gao Y."/>
            <person name="Qin F."/>
            <person name="Hu Q."/>
            <person name="Xie B."/>
            <person name="Cheng X."/>
        </authorList>
    </citation>
    <scope>NUCLEOTIDE SEQUENCE [LARGE SCALE GENOMIC DNA]</scope>
    <source>
        <strain evidence="3 4">IJ1G</strain>
    </source>
</reference>
<accession>A0A545V738</accession>
<keyword evidence="4" id="KW-1185">Reference proteome</keyword>
<evidence type="ECO:0000256" key="1">
    <source>
        <dbReference type="SAM" id="Phobius"/>
    </source>
</evidence>
<name>A0A545V738_9HYPO</name>